<dbReference type="AlphaFoldDB" id="A0A5J5A6D2"/>
<evidence type="ECO:0000313" key="2">
    <source>
        <dbReference type="EMBL" id="KAA8525558.1"/>
    </source>
</evidence>
<gene>
    <name evidence="2" type="ORF">F0562_007413</name>
</gene>
<dbReference type="EMBL" id="CM018046">
    <property type="protein sequence ID" value="KAA8525558.1"/>
    <property type="molecule type" value="Genomic_DNA"/>
</dbReference>
<protein>
    <submittedName>
        <fullName evidence="2">Uncharacterized protein</fullName>
    </submittedName>
</protein>
<keyword evidence="3" id="KW-1185">Reference proteome</keyword>
<feature type="region of interest" description="Disordered" evidence="1">
    <location>
        <begin position="95"/>
        <end position="115"/>
    </location>
</feature>
<accession>A0A5J5A6D2</accession>
<sequence>MIVLDEIRYESHDLESQLQLSDISIFETATFKAKIRYRSKIKVARVTAVEEKKDEILKLGRRLAYDGYNFCLKKMAKAYPKFDIEVLENIDFSEAESEEFKDNDDPEDSVAPTDL</sequence>
<reference evidence="2 3" key="1">
    <citation type="submission" date="2019-09" db="EMBL/GenBank/DDBJ databases">
        <title>A chromosome-level genome assembly of the Chinese tupelo Nyssa sinensis.</title>
        <authorList>
            <person name="Yang X."/>
            <person name="Kang M."/>
            <person name="Yang Y."/>
            <person name="Xiong H."/>
            <person name="Wang M."/>
            <person name="Zhang Z."/>
            <person name="Wang Z."/>
            <person name="Wu H."/>
            <person name="Ma T."/>
            <person name="Liu J."/>
            <person name="Xi Z."/>
        </authorList>
    </citation>
    <scope>NUCLEOTIDE SEQUENCE [LARGE SCALE GENOMIC DNA]</scope>
    <source>
        <strain evidence="2">J267</strain>
        <tissue evidence="2">Leaf</tissue>
    </source>
</reference>
<dbReference type="Proteomes" id="UP000325577">
    <property type="component" value="Linkage Group LG3"/>
</dbReference>
<feature type="compositionally biased region" description="Acidic residues" evidence="1">
    <location>
        <begin position="95"/>
        <end position="108"/>
    </location>
</feature>
<evidence type="ECO:0000313" key="3">
    <source>
        <dbReference type="Proteomes" id="UP000325577"/>
    </source>
</evidence>
<organism evidence="2 3">
    <name type="scientific">Nyssa sinensis</name>
    <dbReference type="NCBI Taxonomy" id="561372"/>
    <lineage>
        <taxon>Eukaryota</taxon>
        <taxon>Viridiplantae</taxon>
        <taxon>Streptophyta</taxon>
        <taxon>Embryophyta</taxon>
        <taxon>Tracheophyta</taxon>
        <taxon>Spermatophyta</taxon>
        <taxon>Magnoliopsida</taxon>
        <taxon>eudicotyledons</taxon>
        <taxon>Gunneridae</taxon>
        <taxon>Pentapetalae</taxon>
        <taxon>asterids</taxon>
        <taxon>Cornales</taxon>
        <taxon>Nyssaceae</taxon>
        <taxon>Nyssa</taxon>
    </lineage>
</organism>
<evidence type="ECO:0000256" key="1">
    <source>
        <dbReference type="SAM" id="MobiDB-lite"/>
    </source>
</evidence>
<name>A0A5J5A6D2_9ASTE</name>
<proteinExistence type="predicted"/>